<comment type="similarity">
    <text evidence="1">Belongs to the helicase family.</text>
</comment>
<dbReference type="GO" id="GO:0005524">
    <property type="term" value="F:ATP binding"/>
    <property type="evidence" value="ECO:0007669"/>
    <property type="project" value="UniProtKB-KW"/>
</dbReference>
<keyword evidence="1" id="KW-0067">ATP-binding</keyword>
<keyword evidence="1 3" id="KW-0378">Hydrolase</keyword>
<reference evidence="3" key="1">
    <citation type="journal article" date="2018" name="Nat. Plants">
        <title>Whole-genome landscape of Medicago truncatula symbiotic genes.</title>
        <authorList>
            <person name="Pecrix Y."/>
            <person name="Gamas P."/>
            <person name="Carrere S."/>
        </authorList>
    </citation>
    <scope>NUCLEOTIDE SEQUENCE</scope>
    <source>
        <tissue evidence="3">Leaves</tissue>
    </source>
</reference>
<protein>
    <recommendedName>
        <fullName evidence="1">ATP-dependent DNA helicase</fullName>
        <ecNumber evidence="1">5.6.2.3</ecNumber>
    </recommendedName>
</protein>
<organism evidence="3">
    <name type="scientific">Medicago truncatula</name>
    <name type="common">Barrel medic</name>
    <name type="synonym">Medicago tribuloides</name>
    <dbReference type="NCBI Taxonomy" id="3880"/>
    <lineage>
        <taxon>Eukaryota</taxon>
        <taxon>Viridiplantae</taxon>
        <taxon>Streptophyta</taxon>
        <taxon>Embryophyta</taxon>
        <taxon>Tracheophyta</taxon>
        <taxon>Spermatophyta</taxon>
        <taxon>Magnoliopsida</taxon>
        <taxon>eudicotyledons</taxon>
        <taxon>Gunneridae</taxon>
        <taxon>Pentapetalae</taxon>
        <taxon>rosids</taxon>
        <taxon>fabids</taxon>
        <taxon>Fabales</taxon>
        <taxon>Fabaceae</taxon>
        <taxon>Papilionoideae</taxon>
        <taxon>50 kb inversion clade</taxon>
        <taxon>NPAAA clade</taxon>
        <taxon>Hologalegina</taxon>
        <taxon>IRL clade</taxon>
        <taxon>Trifolieae</taxon>
        <taxon>Medicago</taxon>
    </lineage>
</organism>
<dbReference type="SUPFAM" id="SSF52540">
    <property type="entry name" value="P-loop containing nucleoside triphosphate hydrolases"/>
    <property type="match status" value="1"/>
</dbReference>
<keyword evidence="1" id="KW-0227">DNA damage</keyword>
<dbReference type="AlphaFoldDB" id="A0A396JUX0"/>
<dbReference type="GO" id="GO:0016887">
    <property type="term" value="F:ATP hydrolysis activity"/>
    <property type="evidence" value="ECO:0007669"/>
    <property type="project" value="RHEA"/>
</dbReference>
<dbReference type="GO" id="GO:0043139">
    <property type="term" value="F:5'-3' DNA helicase activity"/>
    <property type="evidence" value="ECO:0007669"/>
    <property type="project" value="UniProtKB-EC"/>
</dbReference>
<dbReference type="Gene3D" id="3.40.50.300">
    <property type="entry name" value="P-loop containing nucleotide triphosphate hydrolases"/>
    <property type="match status" value="1"/>
</dbReference>
<evidence type="ECO:0000259" key="2">
    <source>
        <dbReference type="Pfam" id="PF05970"/>
    </source>
</evidence>
<dbReference type="GO" id="GO:0006310">
    <property type="term" value="P:DNA recombination"/>
    <property type="evidence" value="ECO:0007669"/>
    <property type="project" value="UniProtKB-KW"/>
</dbReference>
<dbReference type="EC" id="5.6.2.3" evidence="1"/>
<gene>
    <name evidence="3" type="ORF">MtrunA17_Chr1g0206501</name>
</gene>
<comment type="catalytic activity">
    <reaction evidence="1">
        <text>ATP + H2O = ADP + phosphate + H(+)</text>
        <dbReference type="Rhea" id="RHEA:13065"/>
        <dbReference type="ChEBI" id="CHEBI:15377"/>
        <dbReference type="ChEBI" id="CHEBI:15378"/>
        <dbReference type="ChEBI" id="CHEBI:30616"/>
        <dbReference type="ChEBI" id="CHEBI:43474"/>
        <dbReference type="ChEBI" id="CHEBI:456216"/>
        <dbReference type="EC" id="5.6.2.3"/>
    </reaction>
</comment>
<evidence type="ECO:0000256" key="1">
    <source>
        <dbReference type="RuleBase" id="RU363044"/>
    </source>
</evidence>
<keyword evidence="1" id="KW-0233">DNA recombination</keyword>
<name>A0A396JUX0_MEDTR</name>
<comment type="caution">
    <text evidence="3">The sequence shown here is derived from an EMBL/GenBank/DDBJ whole genome shotgun (WGS) entry which is preliminary data.</text>
</comment>
<dbReference type="PANTHER" id="PTHR10492:SF101">
    <property type="entry name" value="ATP-DEPENDENT DNA HELICASE"/>
    <property type="match status" value="1"/>
</dbReference>
<dbReference type="GO" id="GO:0000723">
    <property type="term" value="P:telomere maintenance"/>
    <property type="evidence" value="ECO:0007669"/>
    <property type="project" value="InterPro"/>
</dbReference>
<keyword evidence="1" id="KW-0234">DNA repair</keyword>
<dbReference type="PANTHER" id="PTHR10492">
    <property type="match status" value="1"/>
</dbReference>
<dbReference type="InterPro" id="IPR027417">
    <property type="entry name" value="P-loop_NTPase"/>
</dbReference>
<keyword evidence="1 3" id="KW-0347">Helicase</keyword>
<dbReference type="GO" id="GO:0006281">
    <property type="term" value="P:DNA repair"/>
    <property type="evidence" value="ECO:0007669"/>
    <property type="project" value="UniProtKB-KW"/>
</dbReference>
<evidence type="ECO:0000313" key="3">
    <source>
        <dbReference type="EMBL" id="RHN82126.1"/>
    </source>
</evidence>
<feature type="domain" description="DNA helicase Pif1-like DEAD-box helicase" evidence="2">
    <location>
        <begin position="230"/>
        <end position="450"/>
    </location>
</feature>
<keyword evidence="1" id="KW-0547">Nucleotide-binding</keyword>
<dbReference type="InterPro" id="IPR010285">
    <property type="entry name" value="DNA_helicase_pif1-like_DEAD"/>
</dbReference>
<proteinExistence type="inferred from homology"/>
<dbReference type="Pfam" id="PF05970">
    <property type="entry name" value="PIF1"/>
    <property type="match status" value="1"/>
</dbReference>
<dbReference type="Gramene" id="rna6252">
    <property type="protein sequence ID" value="RHN82126.1"/>
    <property type="gene ID" value="gene6252"/>
</dbReference>
<dbReference type="EMBL" id="PSQE01000001">
    <property type="protein sequence ID" value="RHN82126.1"/>
    <property type="molecule type" value="Genomic_DNA"/>
</dbReference>
<dbReference type="Proteomes" id="UP000265566">
    <property type="component" value="Chromosome 1"/>
</dbReference>
<comment type="cofactor">
    <cofactor evidence="1">
        <name>Mg(2+)</name>
        <dbReference type="ChEBI" id="CHEBI:18420"/>
    </cofactor>
</comment>
<accession>A0A396JUX0</accession>
<sequence>MEANTLYPQAKDLTYSEFPLKFVWKAADHRWSPRKQGVSIGRIHFVPLGSGEKFYLRTLLNYVKGPASYDEIKTVGGVKYKTFKEACFALGLLEDDKEFIDAINQASMWGTASYMRRLFVALLVTNQFSRPEVVWEKTWRNLSDDVLSTQRRLHRVQDLVLDDHQLQSYALAEVEKLLRGHGQSMKDDYPMMPQPDASMINRVRNMLMYDELKYDKNILKKEHKSLMLTMTQEQRSVYDKIISRVDANKPGLFFVYGYGGTGKTYIWRALSSALRSRGDIVLTTASSGIATLLIPGGRTAHSRFNLPIMVDECSTCGIFPKTNLAELIINAKLIIWDEAPMMHKHLFEVLDRSLRDLMRHHNNGRMDIPFGGKVVVLGGDFRQILHVVPKANRQEVVNSSVNSSAIWRHCEVLTLTTNMRLLHGCSSEELEERKQFSDWILGIGDGSIGEVIDDDIRVQIPDDILIHSTGNHIAAIVGAIYPSLAMNMNDPSFFPRKSHIDTQKCHC</sequence>